<dbReference type="PROSITE" id="PS51747">
    <property type="entry name" value="CYT_DCMP_DEAMINASES_2"/>
    <property type="match status" value="1"/>
</dbReference>
<dbReference type="Proteomes" id="UP001163719">
    <property type="component" value="Unassembled WGS sequence"/>
</dbReference>
<evidence type="ECO:0000259" key="5">
    <source>
        <dbReference type="PROSITE" id="PS51747"/>
    </source>
</evidence>
<keyword evidence="4" id="KW-0862">Zinc</keyword>
<dbReference type="InterPro" id="IPR016192">
    <property type="entry name" value="APOBEC/CMP_deaminase_Zn-bd"/>
</dbReference>
<dbReference type="InterPro" id="IPR016193">
    <property type="entry name" value="Cytidine_deaminase-like"/>
</dbReference>
<keyword evidence="2" id="KW-0479">Metal-binding</keyword>
<sequence>MKTQAAVKLISQEGFKNENSTTLQKVDNTLTAELFFGICSPIGSLKENVIETLKYNLFVKYGYTVEVIKLSEFINSYKVDSEDEKEIIKEPGKSRIFNDYLEKISKGNIIRKNQNNTILAELAIQEIHLSRLREAKENGIDEPKSEDFKSRRKCYIIDSLKTTDELKLLRKVYTDNFYQISVFSSLNDRKENLKNKGFSPEEIVRIIEIDDKQNLEYGQNVRGTFVDGDFFVRISEENIPDLNRKIERYLNLIFESAIVTPTIEELSMYNAKSASGNSACLSRQVGACIIDSNNNLLSTGWNDVPKYGGNLYSSSGTSLDNRCYNKGYCSNDAHKERLVENIIDGFLTNDKIKAIFKDDNGDLKDDLLNEVKKSIKDTKVKDLIEFSRSVHAEMHAIIQGSQTTGDKMIGGKLFCTTYPCHNCARHIVAAGIEEVYFIEPYVKSLCLTLHSDSMTENEKETNKVKILMFDGVAPRRYLTFFTNFAERKDKKGKLIRSNYKNISPKTAKSLQALSTLEQQAVHSLAQNYEKTPPN</sequence>
<evidence type="ECO:0000256" key="2">
    <source>
        <dbReference type="ARBA" id="ARBA00022723"/>
    </source>
</evidence>
<evidence type="ECO:0000313" key="7">
    <source>
        <dbReference type="Proteomes" id="UP001163719"/>
    </source>
</evidence>
<dbReference type="Pfam" id="PF00383">
    <property type="entry name" value="dCMP_cyt_deam_1"/>
    <property type="match status" value="1"/>
</dbReference>
<dbReference type="SUPFAM" id="SSF53927">
    <property type="entry name" value="Cytidine deaminase-like"/>
    <property type="match status" value="1"/>
</dbReference>
<comment type="similarity">
    <text evidence="1">Belongs to the cytidine and deoxycytidylate deaminase family.</text>
</comment>
<proteinExistence type="inferred from homology"/>
<dbReference type="Gene3D" id="3.40.50.300">
    <property type="entry name" value="P-loop containing nucleotide triphosphate hydrolases"/>
    <property type="match status" value="1"/>
</dbReference>
<dbReference type="NCBIfam" id="NF041025">
    <property type="entry name" value="antiphage_deaminase"/>
    <property type="match status" value="1"/>
</dbReference>
<evidence type="ECO:0000256" key="4">
    <source>
        <dbReference type="ARBA" id="ARBA00022833"/>
    </source>
</evidence>
<dbReference type="Gene3D" id="3.40.140.10">
    <property type="entry name" value="Cytidine Deaminase, domain 2"/>
    <property type="match status" value="1"/>
</dbReference>
<accession>A0ABT3HM01</accession>
<keyword evidence="3" id="KW-0378">Hydrolase</keyword>
<reference evidence="6" key="1">
    <citation type="submission" date="2022-10" db="EMBL/GenBank/DDBJ databases">
        <title>Chryseobacterium babae sp. nov. isolated from the gut of the beetle Oryctes rhinoceros, and Chryseobacterium kimseyorum sp. nov., isolated from a stick insect rearing cage.</title>
        <authorList>
            <person name="Shelomi M."/>
            <person name="Han C.-J."/>
            <person name="Chen W.-M."/>
            <person name="Chen H.-K."/>
            <person name="Liaw S.-J."/>
            <person name="Muhle E."/>
            <person name="Clermont D."/>
        </authorList>
    </citation>
    <scope>NUCLEOTIDE SEQUENCE</scope>
    <source>
        <strain evidence="6">WLa1L2M3</strain>
    </source>
</reference>
<dbReference type="RefSeq" id="WP_264742763.1">
    <property type="nucleotide sequence ID" value="NZ_JAPDHV010000002.1"/>
</dbReference>
<keyword evidence="7" id="KW-1185">Reference proteome</keyword>
<dbReference type="EMBL" id="JAPDHV010000002">
    <property type="protein sequence ID" value="MCW3160818.1"/>
    <property type="molecule type" value="Genomic_DNA"/>
</dbReference>
<dbReference type="PANTHER" id="PTHR11086:SF18">
    <property type="entry name" value="DEOXYCYTIDYLATE DEAMINASE"/>
    <property type="match status" value="1"/>
</dbReference>
<protein>
    <submittedName>
        <fullName evidence="6">Anti-phage dCTP deaminase</fullName>
    </submittedName>
</protein>
<organism evidence="6 7">
    <name type="scientific">Chryseobacterium oryctis</name>
    <dbReference type="NCBI Taxonomy" id="2952618"/>
    <lineage>
        <taxon>Bacteria</taxon>
        <taxon>Pseudomonadati</taxon>
        <taxon>Bacteroidota</taxon>
        <taxon>Flavobacteriia</taxon>
        <taxon>Flavobacteriales</taxon>
        <taxon>Weeksellaceae</taxon>
        <taxon>Chryseobacterium group</taxon>
        <taxon>Chryseobacterium</taxon>
    </lineage>
</organism>
<dbReference type="InterPro" id="IPR027417">
    <property type="entry name" value="P-loop_NTPase"/>
</dbReference>
<dbReference type="InterPro" id="IPR002125">
    <property type="entry name" value="CMP_dCMP_dom"/>
</dbReference>
<dbReference type="InterPro" id="IPR015517">
    <property type="entry name" value="dCMP_deaminase-rel"/>
</dbReference>
<comment type="caution">
    <text evidence="6">The sequence shown here is derived from an EMBL/GenBank/DDBJ whole genome shotgun (WGS) entry which is preliminary data.</text>
</comment>
<evidence type="ECO:0000256" key="3">
    <source>
        <dbReference type="ARBA" id="ARBA00022801"/>
    </source>
</evidence>
<feature type="domain" description="CMP/dCMP-type deaminase" evidence="5">
    <location>
        <begin position="261"/>
        <end position="448"/>
    </location>
</feature>
<name>A0ABT3HM01_9FLAO</name>
<evidence type="ECO:0000256" key="1">
    <source>
        <dbReference type="ARBA" id="ARBA00006576"/>
    </source>
</evidence>
<evidence type="ECO:0000313" key="6">
    <source>
        <dbReference type="EMBL" id="MCW3160818.1"/>
    </source>
</evidence>
<gene>
    <name evidence="6" type="ORF">OH806_05995</name>
</gene>
<dbReference type="PROSITE" id="PS00903">
    <property type="entry name" value="CYT_DCMP_DEAMINASES_1"/>
    <property type="match status" value="1"/>
</dbReference>
<dbReference type="PANTHER" id="PTHR11086">
    <property type="entry name" value="DEOXYCYTIDYLATE DEAMINASE-RELATED"/>
    <property type="match status" value="1"/>
</dbReference>